<evidence type="ECO:0000256" key="1">
    <source>
        <dbReference type="SAM" id="MobiDB-lite"/>
    </source>
</evidence>
<gene>
    <name evidence="2" type="ORF">LSINAPIS_LOCUS3166</name>
</gene>
<evidence type="ECO:0000313" key="3">
    <source>
        <dbReference type="Proteomes" id="UP000324832"/>
    </source>
</evidence>
<feature type="compositionally biased region" description="Polar residues" evidence="1">
    <location>
        <begin position="1"/>
        <end position="17"/>
    </location>
</feature>
<dbReference type="Proteomes" id="UP000324832">
    <property type="component" value="Unassembled WGS sequence"/>
</dbReference>
<dbReference type="EMBL" id="FZQP02000737">
    <property type="protein sequence ID" value="VVC90200.1"/>
    <property type="molecule type" value="Genomic_DNA"/>
</dbReference>
<dbReference type="AlphaFoldDB" id="A0A5E4PW21"/>
<sequence length="191" mass="21369">MGNRQSSVRSTHFQPTNMAAGPYEDEVDDHHINISNKMVERLVEDGGLDRGKSTASVVSPRCDLKEKILIEKLKCLDKSHTERLGLTVGEVKALTKRVEMRTSNMVSTEAVCAACKDRVIACYDSAADPAGVVRCWETVGAFTQCVQEEAAQRLRARTERDDRERIRRSRDVALAREHALRELSGPYGDHE</sequence>
<organism evidence="2 3">
    <name type="scientific">Leptidea sinapis</name>
    <dbReference type="NCBI Taxonomy" id="189913"/>
    <lineage>
        <taxon>Eukaryota</taxon>
        <taxon>Metazoa</taxon>
        <taxon>Ecdysozoa</taxon>
        <taxon>Arthropoda</taxon>
        <taxon>Hexapoda</taxon>
        <taxon>Insecta</taxon>
        <taxon>Pterygota</taxon>
        <taxon>Neoptera</taxon>
        <taxon>Endopterygota</taxon>
        <taxon>Lepidoptera</taxon>
        <taxon>Glossata</taxon>
        <taxon>Ditrysia</taxon>
        <taxon>Papilionoidea</taxon>
        <taxon>Pieridae</taxon>
        <taxon>Dismorphiinae</taxon>
        <taxon>Leptidea</taxon>
    </lineage>
</organism>
<keyword evidence="3" id="KW-1185">Reference proteome</keyword>
<reference evidence="2 3" key="1">
    <citation type="submission" date="2017-07" db="EMBL/GenBank/DDBJ databases">
        <authorList>
            <person name="Talla V."/>
            <person name="Backstrom N."/>
        </authorList>
    </citation>
    <scope>NUCLEOTIDE SEQUENCE [LARGE SCALE GENOMIC DNA]</scope>
</reference>
<evidence type="ECO:0000313" key="2">
    <source>
        <dbReference type="EMBL" id="VVC90200.1"/>
    </source>
</evidence>
<protein>
    <submittedName>
        <fullName evidence="2">Uncharacterized protein</fullName>
    </submittedName>
</protein>
<feature type="region of interest" description="Disordered" evidence="1">
    <location>
        <begin position="1"/>
        <end position="24"/>
    </location>
</feature>
<name>A0A5E4PW21_9NEOP</name>
<proteinExistence type="predicted"/>
<accession>A0A5E4PW21</accession>